<gene>
    <name evidence="1" type="ORF">Vadar_028016</name>
</gene>
<organism evidence="1 2">
    <name type="scientific">Vaccinium darrowii</name>
    <dbReference type="NCBI Taxonomy" id="229202"/>
    <lineage>
        <taxon>Eukaryota</taxon>
        <taxon>Viridiplantae</taxon>
        <taxon>Streptophyta</taxon>
        <taxon>Embryophyta</taxon>
        <taxon>Tracheophyta</taxon>
        <taxon>Spermatophyta</taxon>
        <taxon>Magnoliopsida</taxon>
        <taxon>eudicotyledons</taxon>
        <taxon>Gunneridae</taxon>
        <taxon>Pentapetalae</taxon>
        <taxon>asterids</taxon>
        <taxon>Ericales</taxon>
        <taxon>Ericaceae</taxon>
        <taxon>Vaccinioideae</taxon>
        <taxon>Vaccinieae</taxon>
        <taxon>Vaccinium</taxon>
    </lineage>
</organism>
<name>A0ACB7Z6R8_9ERIC</name>
<evidence type="ECO:0000313" key="2">
    <source>
        <dbReference type="Proteomes" id="UP000828048"/>
    </source>
</evidence>
<sequence>MCGETQKKFRALVIGDGIFQFIFPIEMDATRVLRGKPWFFDNHYLNLERWKSEIHPKHYCFNLTPVWVQAWGIPFQHLSKDVGVKLGLKFGGVDEVIIPNAGSRDGCFLRIRTYLDVSQPLKRGCMIRFSTAPPTWVEFRYEKLPVFCRYCGKVGHELLSCDKRFLDLEDDSPGPVQYGDWLRASPATQQGRRQ</sequence>
<proteinExistence type="predicted"/>
<dbReference type="Proteomes" id="UP000828048">
    <property type="component" value="Chromosome 4"/>
</dbReference>
<accession>A0ACB7Z6R8</accession>
<reference evidence="1 2" key="1">
    <citation type="journal article" date="2021" name="Hortic Res">
        <title>High-quality reference genome and annotation aids understanding of berry development for evergreen blueberry (Vaccinium darrowii).</title>
        <authorList>
            <person name="Yu J."/>
            <person name="Hulse-Kemp A.M."/>
            <person name="Babiker E."/>
            <person name="Staton M."/>
        </authorList>
    </citation>
    <scope>NUCLEOTIDE SEQUENCE [LARGE SCALE GENOMIC DNA]</scope>
    <source>
        <strain evidence="2">cv. NJ 8807/NJ 8810</strain>
        <tissue evidence="1">Young leaf</tissue>
    </source>
</reference>
<evidence type="ECO:0000313" key="1">
    <source>
        <dbReference type="EMBL" id="KAH7861581.1"/>
    </source>
</evidence>
<protein>
    <submittedName>
        <fullName evidence="1">Uncharacterized protein</fullName>
    </submittedName>
</protein>
<keyword evidence="2" id="KW-1185">Reference proteome</keyword>
<comment type="caution">
    <text evidence="1">The sequence shown here is derived from an EMBL/GenBank/DDBJ whole genome shotgun (WGS) entry which is preliminary data.</text>
</comment>
<dbReference type="EMBL" id="CM037154">
    <property type="protein sequence ID" value="KAH7861581.1"/>
    <property type="molecule type" value="Genomic_DNA"/>
</dbReference>